<dbReference type="AlphaFoldDB" id="A0A180G4K5"/>
<dbReference type="EMBL" id="ADAS02000330">
    <property type="protein sequence ID" value="OAV87625.1"/>
    <property type="molecule type" value="Genomic_DNA"/>
</dbReference>
<evidence type="ECO:0000313" key="3">
    <source>
        <dbReference type="Proteomes" id="UP000005240"/>
    </source>
</evidence>
<organism evidence="1">
    <name type="scientific">Puccinia triticina (isolate 1-1 / race 1 (BBBD))</name>
    <name type="common">Brown leaf rust fungus</name>
    <dbReference type="NCBI Taxonomy" id="630390"/>
    <lineage>
        <taxon>Eukaryota</taxon>
        <taxon>Fungi</taxon>
        <taxon>Dikarya</taxon>
        <taxon>Basidiomycota</taxon>
        <taxon>Pucciniomycotina</taxon>
        <taxon>Pucciniomycetes</taxon>
        <taxon>Pucciniales</taxon>
        <taxon>Pucciniaceae</taxon>
        <taxon>Puccinia</taxon>
    </lineage>
</organism>
<evidence type="ECO:0000313" key="1">
    <source>
        <dbReference type="EMBL" id="OAV87625.1"/>
    </source>
</evidence>
<accession>A0A180G4K5</accession>
<gene>
    <name evidence="1" type="ORF">PTTG_10220</name>
</gene>
<dbReference type="OrthoDB" id="10536929at2759"/>
<name>A0A180G4K5_PUCT1</name>
<reference evidence="1" key="2">
    <citation type="submission" date="2016-05" db="EMBL/GenBank/DDBJ databases">
        <title>Comparative analysis highlights variable genome content of wheat rusts and divergence of the mating loci.</title>
        <authorList>
            <person name="Cuomo C.A."/>
            <person name="Bakkeren G."/>
            <person name="Szabo L."/>
            <person name="Khalil H."/>
            <person name="Joly D."/>
            <person name="Goldberg J."/>
            <person name="Young S."/>
            <person name="Zeng Q."/>
            <person name="Fellers J."/>
        </authorList>
    </citation>
    <scope>NUCLEOTIDE SEQUENCE [LARGE SCALE GENOMIC DNA]</scope>
    <source>
        <strain evidence="1">1-1 BBBD Race 1</strain>
    </source>
</reference>
<reference evidence="2 3" key="3">
    <citation type="journal article" date="2017" name="G3 (Bethesda)">
        <title>Comparative analysis highlights variable genome content of wheat rusts and divergence of the mating loci.</title>
        <authorList>
            <person name="Cuomo C.A."/>
            <person name="Bakkeren G."/>
            <person name="Khalil H.B."/>
            <person name="Panwar V."/>
            <person name="Joly D."/>
            <person name="Linning R."/>
            <person name="Sakthikumar S."/>
            <person name="Song X."/>
            <person name="Adiconis X."/>
            <person name="Fan L."/>
            <person name="Goldberg J.M."/>
            <person name="Levin J.Z."/>
            <person name="Young S."/>
            <person name="Zeng Q."/>
            <person name="Anikster Y."/>
            <person name="Bruce M."/>
            <person name="Wang M."/>
            <person name="Yin C."/>
            <person name="McCallum B."/>
            <person name="Szabo L.J."/>
            <person name="Hulbert S."/>
            <person name="Chen X."/>
            <person name="Fellers J.P."/>
        </authorList>
    </citation>
    <scope>NUCLEOTIDE SEQUENCE</scope>
    <source>
        <strain evidence="3">Isolate 1-1 / race 1 (BBBD)</strain>
        <strain evidence="2">isolate 1-1 / race 1 (BBBD)</strain>
    </source>
</reference>
<dbReference type="EnsemblFungi" id="PTTG_10220-t43_1">
    <property type="protein sequence ID" value="PTTG_10220-t43_1-p1"/>
    <property type="gene ID" value="PTTG_10220"/>
</dbReference>
<proteinExistence type="predicted"/>
<protein>
    <submittedName>
        <fullName evidence="1 2">Uncharacterized protein</fullName>
    </submittedName>
</protein>
<evidence type="ECO:0000313" key="2">
    <source>
        <dbReference type="EnsemblFungi" id="PTTG_10220-t43_1-p1"/>
    </source>
</evidence>
<keyword evidence="3" id="KW-1185">Reference proteome</keyword>
<dbReference type="VEuPathDB" id="FungiDB:PTTG_10220"/>
<dbReference type="Proteomes" id="UP000005240">
    <property type="component" value="Unassembled WGS sequence"/>
</dbReference>
<sequence>MAAGTRGYLSFAPRYPSTCAGCGCRCPKSWKFEAGTWVPGCKVTSLVDCIIARKLKINVNLSSNHIQCLCHKIAFIILAGLKAIGTDTDGLTQSKQSTLGFVPELLPIAKESGGVTQEVKGFRS</sequence>
<feature type="non-terminal residue" evidence="1">
    <location>
        <position position="124"/>
    </location>
</feature>
<reference evidence="2" key="4">
    <citation type="submission" date="2025-05" db="UniProtKB">
        <authorList>
            <consortium name="EnsemblFungi"/>
        </authorList>
    </citation>
    <scope>IDENTIFICATION</scope>
    <source>
        <strain evidence="2">isolate 1-1 / race 1 (BBBD)</strain>
    </source>
</reference>
<reference evidence="1" key="1">
    <citation type="submission" date="2009-11" db="EMBL/GenBank/DDBJ databases">
        <authorList>
            <consortium name="The Broad Institute Genome Sequencing Platform"/>
            <person name="Ward D."/>
            <person name="Feldgarden M."/>
            <person name="Earl A."/>
            <person name="Young S.K."/>
            <person name="Zeng Q."/>
            <person name="Koehrsen M."/>
            <person name="Alvarado L."/>
            <person name="Berlin A."/>
            <person name="Bochicchio J."/>
            <person name="Borenstein D."/>
            <person name="Chapman S.B."/>
            <person name="Chen Z."/>
            <person name="Engels R."/>
            <person name="Freedman E."/>
            <person name="Gellesch M."/>
            <person name="Goldberg J."/>
            <person name="Griggs A."/>
            <person name="Gujja S."/>
            <person name="Heilman E."/>
            <person name="Heiman D."/>
            <person name="Hepburn T."/>
            <person name="Howarth C."/>
            <person name="Jen D."/>
            <person name="Larson L."/>
            <person name="Lewis B."/>
            <person name="Mehta T."/>
            <person name="Park D."/>
            <person name="Pearson M."/>
            <person name="Roberts A."/>
            <person name="Saif S."/>
            <person name="Shea T."/>
            <person name="Shenoy N."/>
            <person name="Sisk P."/>
            <person name="Stolte C."/>
            <person name="Sykes S."/>
            <person name="Thomson T."/>
            <person name="Walk T."/>
            <person name="White J."/>
            <person name="Yandava C."/>
            <person name="Izard J."/>
            <person name="Baranova O.V."/>
            <person name="Blanton J.M."/>
            <person name="Tanner A.C."/>
            <person name="Dewhirst F.E."/>
            <person name="Haas B."/>
            <person name="Nusbaum C."/>
            <person name="Birren B."/>
        </authorList>
    </citation>
    <scope>NUCLEOTIDE SEQUENCE [LARGE SCALE GENOMIC DNA]</scope>
    <source>
        <strain evidence="1">1-1 BBBD Race 1</strain>
    </source>
</reference>